<dbReference type="InterPro" id="IPR017871">
    <property type="entry name" value="ABC_transporter-like_CS"/>
</dbReference>
<comment type="caution">
    <text evidence="4">The sequence shown here is derived from an EMBL/GenBank/DDBJ whole genome shotgun (WGS) entry which is preliminary data.</text>
</comment>
<dbReference type="NCBIfam" id="NF000355">
    <property type="entry name" value="ribo_prot_ABC_F"/>
    <property type="match status" value="1"/>
</dbReference>
<dbReference type="Gene3D" id="3.40.50.300">
    <property type="entry name" value="P-loop containing nucleotide triphosphate hydrolases"/>
    <property type="match status" value="2"/>
</dbReference>
<organism evidence="4 5">
    <name type="scientific">Ectobacillus funiculus</name>
    <dbReference type="NCBI Taxonomy" id="137993"/>
    <lineage>
        <taxon>Bacteria</taxon>
        <taxon>Bacillati</taxon>
        <taxon>Bacillota</taxon>
        <taxon>Bacilli</taxon>
        <taxon>Bacillales</taxon>
        <taxon>Bacillaceae</taxon>
        <taxon>Ectobacillus</taxon>
    </lineage>
</organism>
<dbReference type="PROSITE" id="PS00211">
    <property type="entry name" value="ABC_TRANSPORTER_1"/>
    <property type="match status" value="1"/>
</dbReference>
<dbReference type="SUPFAM" id="SSF52540">
    <property type="entry name" value="P-loop containing nucleoside triphosphate hydrolases"/>
    <property type="match status" value="2"/>
</dbReference>
<keyword evidence="2" id="KW-0067">ATP-binding</keyword>
<evidence type="ECO:0000313" key="4">
    <source>
        <dbReference type="EMBL" id="MFB9758889.1"/>
    </source>
</evidence>
<feature type="domain" description="ABC transporter" evidence="3">
    <location>
        <begin position="343"/>
        <end position="555"/>
    </location>
</feature>
<dbReference type="Proteomes" id="UP001589609">
    <property type="component" value="Unassembled WGS sequence"/>
</dbReference>
<dbReference type="InterPro" id="IPR027417">
    <property type="entry name" value="P-loop_NTPase"/>
</dbReference>
<protein>
    <submittedName>
        <fullName evidence="4">Ribosomal protection-like ABC-F family protein</fullName>
    </submittedName>
</protein>
<dbReference type="PANTHER" id="PTHR42855:SF2">
    <property type="entry name" value="DRUG RESISTANCE ABC TRANSPORTER,ATP-BINDING PROTEIN"/>
    <property type="match status" value="1"/>
</dbReference>
<feature type="domain" description="ABC transporter" evidence="3">
    <location>
        <begin position="4"/>
        <end position="255"/>
    </location>
</feature>
<sequence length="605" mass="69545">MLIVKADGVAKEWNGKQIFANAHIEISQGEHIALLGRNGTGKTTFIQALLGKTSIDRGSIQRMLPIEEWGCMEQHLHVGEETTLLEFVYAGMPELSRIKNEMSILEKQLGQQDADFESYNRLYEQYMNLDGYTWEVRVETYLQKVNLAADLWHLPFNSLSGGQKTRAQLARLAALEPKLLILDEPTNHLDSETMDWLENWIKHYAGAVLIVSHDRYFLDRVAHAIYELAPEGTKRYKGGYTAYRLQKDAEERALAAQYEREERERRKLKEIITQYRNWFQQSHNAASERDPFQKKKATKHVTRFKAKEKALEKLLENRTEKPKETAQVKLSFQESHFEANSLVRVEELSFSYGKEPLFQQLSFYVQKQERIAVIGPNGAGKTTLLKLLVGDLMPAAGSVIHHPELKIGYFAQELGKLDVNQTILESILDIPDMTQTNARTLLGCFLFQREDVEKRIGDLSMGERCRVAFVKLYFSGANLLVLDEPTNYLDIETREVIEQALESYPGTSIIVSHDRYLLQKLATRVLCINGEETRVFPGTYEEFWNTRLGVSSEQTDAINQIQKLELELAVLAVQEEPETEDMQKELIARMRFLHEELARLKEALQ</sequence>
<dbReference type="InterPro" id="IPR003439">
    <property type="entry name" value="ABC_transporter-like_ATP-bd"/>
</dbReference>
<name>A0ABV5WE64_9BACI</name>
<evidence type="ECO:0000313" key="5">
    <source>
        <dbReference type="Proteomes" id="UP001589609"/>
    </source>
</evidence>
<dbReference type="RefSeq" id="WP_379949179.1">
    <property type="nucleotide sequence ID" value="NZ_JBHMAF010000046.1"/>
</dbReference>
<keyword evidence="5" id="KW-1185">Reference proteome</keyword>
<evidence type="ECO:0000256" key="2">
    <source>
        <dbReference type="ARBA" id="ARBA00022840"/>
    </source>
</evidence>
<keyword evidence="1" id="KW-0547">Nucleotide-binding</keyword>
<dbReference type="Pfam" id="PF00005">
    <property type="entry name" value="ABC_tran"/>
    <property type="match status" value="2"/>
</dbReference>
<proteinExistence type="predicted"/>
<accession>A0ABV5WE64</accession>
<reference evidence="4 5" key="1">
    <citation type="submission" date="2024-09" db="EMBL/GenBank/DDBJ databases">
        <authorList>
            <person name="Sun Q."/>
            <person name="Mori K."/>
        </authorList>
    </citation>
    <scope>NUCLEOTIDE SEQUENCE [LARGE SCALE GENOMIC DNA]</scope>
    <source>
        <strain evidence="4 5">JCM 11201</strain>
    </source>
</reference>
<dbReference type="PANTHER" id="PTHR42855">
    <property type="entry name" value="ABC TRANSPORTER ATP-BINDING SUBUNIT"/>
    <property type="match status" value="1"/>
</dbReference>
<gene>
    <name evidence="4" type="primary">abc-f</name>
    <name evidence="4" type="ORF">ACFFMS_10415</name>
</gene>
<evidence type="ECO:0000259" key="3">
    <source>
        <dbReference type="PROSITE" id="PS50893"/>
    </source>
</evidence>
<dbReference type="EMBL" id="JBHMAF010000046">
    <property type="protein sequence ID" value="MFB9758889.1"/>
    <property type="molecule type" value="Genomic_DNA"/>
</dbReference>
<dbReference type="PROSITE" id="PS50893">
    <property type="entry name" value="ABC_TRANSPORTER_2"/>
    <property type="match status" value="2"/>
</dbReference>
<dbReference type="InterPro" id="IPR003593">
    <property type="entry name" value="AAA+_ATPase"/>
</dbReference>
<evidence type="ECO:0000256" key="1">
    <source>
        <dbReference type="ARBA" id="ARBA00022741"/>
    </source>
</evidence>
<dbReference type="InterPro" id="IPR051309">
    <property type="entry name" value="ABCF_ATPase"/>
</dbReference>
<dbReference type="SMART" id="SM00382">
    <property type="entry name" value="AAA"/>
    <property type="match status" value="2"/>
</dbReference>
<dbReference type="CDD" id="cd03221">
    <property type="entry name" value="ABCF_EF-3"/>
    <property type="match status" value="2"/>
</dbReference>